<proteinExistence type="predicted"/>
<dbReference type="InterPro" id="IPR017145">
    <property type="entry name" value="Aminobenzoyl-glu_utiliz_pB"/>
</dbReference>
<dbReference type="InterPro" id="IPR002933">
    <property type="entry name" value="Peptidase_M20"/>
</dbReference>
<name>A0ABN0P2T7_TRESO</name>
<dbReference type="SUPFAM" id="SSF55031">
    <property type="entry name" value="Bacterial exopeptidase dimerisation domain"/>
    <property type="match status" value="1"/>
</dbReference>
<dbReference type="InterPro" id="IPR017439">
    <property type="entry name" value="Amidohydrolase"/>
</dbReference>
<organism evidence="3 4">
    <name type="scientific">Treponema socranskii subsp. socranskii VPI DR56BR1116 = ATCC 35536</name>
    <dbReference type="NCBI Taxonomy" id="1125725"/>
    <lineage>
        <taxon>Bacteria</taxon>
        <taxon>Pseudomonadati</taxon>
        <taxon>Spirochaetota</taxon>
        <taxon>Spirochaetia</taxon>
        <taxon>Spirochaetales</taxon>
        <taxon>Treponemataceae</taxon>
        <taxon>Treponema</taxon>
    </lineage>
</organism>
<accession>A0ABN0P2T7</accession>
<dbReference type="NCBIfam" id="TIGR01891">
    <property type="entry name" value="amidohydrolases"/>
    <property type="match status" value="1"/>
</dbReference>
<keyword evidence="4" id="KW-1185">Reference proteome</keyword>
<dbReference type="Proteomes" id="UP000016646">
    <property type="component" value="Unassembled WGS sequence"/>
</dbReference>
<protein>
    <submittedName>
        <fullName evidence="3">Amidohydrolase</fullName>
    </submittedName>
</protein>
<gene>
    <name evidence="3" type="ORF">HMPREF0860_1856</name>
</gene>
<dbReference type="Gene3D" id="3.40.630.10">
    <property type="entry name" value="Zn peptidases"/>
    <property type="match status" value="1"/>
</dbReference>
<reference evidence="3 4" key="1">
    <citation type="submission" date="2013-08" db="EMBL/GenBank/DDBJ databases">
        <authorList>
            <person name="Durkin A.S."/>
            <person name="Haft D.R."/>
            <person name="McCorrison J."/>
            <person name="Torralba M."/>
            <person name="Gillis M."/>
            <person name="Haft D.H."/>
            <person name="Methe B."/>
            <person name="Sutton G."/>
            <person name="Nelson K.E."/>
        </authorList>
    </citation>
    <scope>NUCLEOTIDE SEQUENCE [LARGE SCALE GENOMIC DNA]</scope>
    <source>
        <strain evidence="3 4">ATCC 35536</strain>
    </source>
</reference>
<dbReference type="Pfam" id="PF01546">
    <property type="entry name" value="Peptidase_M20"/>
    <property type="match status" value="1"/>
</dbReference>
<dbReference type="EMBL" id="AVQI01000079">
    <property type="protein sequence ID" value="ERJ98901.1"/>
    <property type="molecule type" value="Genomic_DNA"/>
</dbReference>
<dbReference type="PANTHER" id="PTHR30575">
    <property type="entry name" value="PEPTIDASE M20"/>
    <property type="match status" value="1"/>
</dbReference>
<dbReference type="Pfam" id="PF07687">
    <property type="entry name" value="M20_dimer"/>
    <property type="match status" value="1"/>
</dbReference>
<keyword evidence="1" id="KW-0378">Hydrolase</keyword>
<dbReference type="SUPFAM" id="SSF53187">
    <property type="entry name" value="Zn-dependent exopeptidases"/>
    <property type="match status" value="1"/>
</dbReference>
<dbReference type="InterPro" id="IPR011650">
    <property type="entry name" value="Peptidase_M20_dimer"/>
</dbReference>
<evidence type="ECO:0000313" key="4">
    <source>
        <dbReference type="Proteomes" id="UP000016646"/>
    </source>
</evidence>
<dbReference type="Gene3D" id="3.30.70.360">
    <property type="match status" value="1"/>
</dbReference>
<dbReference type="InterPro" id="IPR036264">
    <property type="entry name" value="Bact_exopeptidase_dim_dom"/>
</dbReference>
<feature type="domain" description="Peptidase M20 dimerisation" evidence="2">
    <location>
        <begin position="187"/>
        <end position="280"/>
    </location>
</feature>
<dbReference type="InterPro" id="IPR052030">
    <property type="entry name" value="Peptidase_M20/M20A_hydrolases"/>
</dbReference>
<sequence length="487" mass="53768">MNYQSVINSIIKPYEQRIIEISDEIWKLAETKFEEYQSQKLYCSFLKELGFSVETGIGNLPTAFRAKYGTQGPTIGFLGEFDALPNLDQKAFSIQKEPSGGTSTNGHGCGHNLLGTGALAAAIVIKELIATKKVNGQVVYYGCPAEEGGSGKAWMVREHCFDDSDIILTWHPYPYNMILGEVFLASIQAVFKFDGIAAHAAACPHLGRSALDAVELMNVGVNFLREHVVPEARIHYAIIDSGGKFANVVQPHAEVLYQLRAPKMKDVNDIYQRVQRIAKGAALMTDTKVSVQFDRCCSEIRPNKVLNELLYEQMELAGICPIDEQDIAFANKIRSALKPEMIGTDERNLCKYYGERGTVLAAQLEKKEICDFLYPLNPISNACFGSTDVGDVSQIKPVGQISIVSYAKDTPAHSWQLVSQGKAPLAHKALLHAGKVLAGTALKLLCEPTAFEKVIKEFNAGSLKEPYLWPIPQKAKPPIPKNKKRYK</sequence>
<dbReference type="PANTHER" id="PTHR30575:SF0">
    <property type="entry name" value="XAA-ARG DIPEPTIDASE"/>
    <property type="match status" value="1"/>
</dbReference>
<evidence type="ECO:0000256" key="1">
    <source>
        <dbReference type="ARBA" id="ARBA00022801"/>
    </source>
</evidence>
<evidence type="ECO:0000313" key="3">
    <source>
        <dbReference type="EMBL" id="ERJ98901.1"/>
    </source>
</evidence>
<comment type="caution">
    <text evidence="3">The sequence shown here is derived from an EMBL/GenBank/DDBJ whole genome shotgun (WGS) entry which is preliminary data.</text>
</comment>
<evidence type="ECO:0000259" key="2">
    <source>
        <dbReference type="Pfam" id="PF07687"/>
    </source>
</evidence>
<dbReference type="PIRSF" id="PIRSF037227">
    <property type="entry name" value="Aminobenzoyl-glu_utiliz_pB"/>
    <property type="match status" value="1"/>
</dbReference>